<accession>A0A7Y0MWN7</accession>
<evidence type="ECO:0000256" key="1">
    <source>
        <dbReference type="ARBA" id="ARBA00022679"/>
    </source>
</evidence>
<dbReference type="RefSeq" id="WP_169628758.1">
    <property type="nucleotide sequence ID" value="NZ_CP071059.1"/>
</dbReference>
<dbReference type="PANTHER" id="PTHR43877">
    <property type="entry name" value="AMINOALKYLPHOSPHONATE N-ACETYLTRANSFERASE-RELATED-RELATED"/>
    <property type="match status" value="1"/>
</dbReference>
<protein>
    <submittedName>
        <fullName evidence="4">GNAT family N-acetyltransferase</fullName>
    </submittedName>
</protein>
<keyword evidence="2" id="KW-0012">Acyltransferase</keyword>
<dbReference type="SUPFAM" id="SSF55729">
    <property type="entry name" value="Acyl-CoA N-acyltransferases (Nat)"/>
    <property type="match status" value="1"/>
</dbReference>
<comment type="caution">
    <text evidence="4">The sequence shown here is derived from an EMBL/GenBank/DDBJ whole genome shotgun (WGS) entry which is preliminary data.</text>
</comment>
<dbReference type="Pfam" id="PF00583">
    <property type="entry name" value="Acetyltransf_1"/>
    <property type="match status" value="1"/>
</dbReference>
<evidence type="ECO:0000256" key="2">
    <source>
        <dbReference type="ARBA" id="ARBA00023315"/>
    </source>
</evidence>
<dbReference type="PROSITE" id="PS51186">
    <property type="entry name" value="GNAT"/>
    <property type="match status" value="1"/>
</dbReference>
<organism evidence="4 5">
    <name type="scientific">Vibrio alginolyticus</name>
    <dbReference type="NCBI Taxonomy" id="663"/>
    <lineage>
        <taxon>Bacteria</taxon>
        <taxon>Pseudomonadati</taxon>
        <taxon>Pseudomonadota</taxon>
        <taxon>Gammaproteobacteria</taxon>
        <taxon>Vibrionales</taxon>
        <taxon>Vibrionaceae</taxon>
        <taxon>Vibrio</taxon>
    </lineage>
</organism>
<proteinExistence type="predicted"/>
<dbReference type="InterPro" id="IPR050832">
    <property type="entry name" value="Bact_Acetyltransf"/>
</dbReference>
<dbReference type="AlphaFoldDB" id="A0A7Y0MWN7"/>
<dbReference type="EMBL" id="JABCMA010000015">
    <property type="protein sequence ID" value="NMR74763.1"/>
    <property type="molecule type" value="Genomic_DNA"/>
</dbReference>
<dbReference type="PANTHER" id="PTHR43877:SF2">
    <property type="entry name" value="AMINOALKYLPHOSPHONATE N-ACETYLTRANSFERASE-RELATED"/>
    <property type="match status" value="1"/>
</dbReference>
<evidence type="ECO:0000313" key="4">
    <source>
        <dbReference type="EMBL" id="NMR74763.1"/>
    </source>
</evidence>
<gene>
    <name evidence="4" type="ORF">HKB35_14190</name>
</gene>
<dbReference type="Gene3D" id="3.40.630.30">
    <property type="match status" value="1"/>
</dbReference>
<reference evidence="4 5" key="1">
    <citation type="submission" date="2020-04" db="EMBL/GenBank/DDBJ databases">
        <title>Whole-genome sequencing of Vibrio spp. from China reveals different genetic environments of blaCTX-M-14 among diverse lineages.</title>
        <authorList>
            <person name="Zheng Z."/>
            <person name="Ye L."/>
            <person name="Chen S."/>
        </authorList>
    </citation>
    <scope>NUCLEOTIDE SEQUENCE [LARGE SCALE GENOMIC DNA]</scope>
    <source>
        <strain evidence="4 5">Vb1636</strain>
    </source>
</reference>
<dbReference type="InterPro" id="IPR000182">
    <property type="entry name" value="GNAT_dom"/>
</dbReference>
<dbReference type="CDD" id="cd04301">
    <property type="entry name" value="NAT_SF"/>
    <property type="match status" value="1"/>
</dbReference>
<feature type="domain" description="N-acetyltransferase" evidence="3">
    <location>
        <begin position="4"/>
        <end position="163"/>
    </location>
</feature>
<name>A0A7Y0MWN7_VIBAL</name>
<sequence length="163" mass="18850">MQQFYIRRLREEDAPLLKQLLVELDTSHYEAEPNFYRPPKELAQLRESYCTFEKYFDGSVSAFIACSQRKVVGFISGSVRNVQSLISPEKRVGFINELIVAENHRNLGIGLSLMDKMESDLCAQGIEEIGLTVASFNHEGEEFYHKMGYRVMTKRMTKRVRDS</sequence>
<keyword evidence="1 4" id="KW-0808">Transferase</keyword>
<dbReference type="GO" id="GO:0016747">
    <property type="term" value="F:acyltransferase activity, transferring groups other than amino-acyl groups"/>
    <property type="evidence" value="ECO:0007669"/>
    <property type="project" value="InterPro"/>
</dbReference>
<dbReference type="GeneID" id="75165327"/>
<dbReference type="Proteomes" id="UP000565155">
    <property type="component" value="Unassembled WGS sequence"/>
</dbReference>
<evidence type="ECO:0000313" key="5">
    <source>
        <dbReference type="Proteomes" id="UP000565155"/>
    </source>
</evidence>
<evidence type="ECO:0000259" key="3">
    <source>
        <dbReference type="PROSITE" id="PS51186"/>
    </source>
</evidence>
<dbReference type="InterPro" id="IPR016181">
    <property type="entry name" value="Acyl_CoA_acyltransferase"/>
</dbReference>